<evidence type="ECO:0000256" key="1">
    <source>
        <dbReference type="SAM" id="MobiDB-lite"/>
    </source>
</evidence>
<sequence>KPPIPSSASARKPVLSKHASFARGPLSNTKSESERTFESADVEYIPVVRSGGWADIGSRSTMEDVYICCDNFLRDFGPENCEEGPSSFYGVCFYSNMCVNFSLLFLETGKNCFKQTDHTATRRATVIEFSVLMFVTIVSKF</sequence>
<dbReference type="Gramene" id="AET7Gv20873400.3">
    <property type="protein sequence ID" value="AET7Gv20873400.3"/>
    <property type="gene ID" value="AET7Gv20873400"/>
</dbReference>
<evidence type="ECO:0000313" key="2">
    <source>
        <dbReference type="EnsemblPlants" id="AET7Gv20873400.3"/>
    </source>
</evidence>
<feature type="region of interest" description="Disordered" evidence="1">
    <location>
        <begin position="1"/>
        <end position="34"/>
    </location>
</feature>
<reference evidence="2" key="4">
    <citation type="submission" date="2019-03" db="UniProtKB">
        <authorList>
            <consortium name="EnsemblPlants"/>
        </authorList>
    </citation>
    <scope>IDENTIFICATION</scope>
</reference>
<reference evidence="2" key="3">
    <citation type="journal article" date="2017" name="Nature">
        <title>Genome sequence of the progenitor of the wheat D genome Aegilops tauschii.</title>
        <authorList>
            <person name="Luo M.C."/>
            <person name="Gu Y.Q."/>
            <person name="Puiu D."/>
            <person name="Wang H."/>
            <person name="Twardziok S.O."/>
            <person name="Deal K.R."/>
            <person name="Huo N."/>
            <person name="Zhu T."/>
            <person name="Wang L."/>
            <person name="Wang Y."/>
            <person name="McGuire P.E."/>
            <person name="Liu S."/>
            <person name="Long H."/>
            <person name="Ramasamy R.K."/>
            <person name="Rodriguez J.C."/>
            <person name="Van S.L."/>
            <person name="Yuan L."/>
            <person name="Wang Z."/>
            <person name="Xia Z."/>
            <person name="Xiao L."/>
            <person name="Anderson O.D."/>
            <person name="Ouyang S."/>
            <person name="Liang Y."/>
            <person name="Zimin A.V."/>
            <person name="Pertea G."/>
            <person name="Qi P."/>
            <person name="Bennetzen J.L."/>
            <person name="Dai X."/>
            <person name="Dawson M.W."/>
            <person name="Muller H.G."/>
            <person name="Kugler K."/>
            <person name="Rivarola-Duarte L."/>
            <person name="Spannagl M."/>
            <person name="Mayer K.F.X."/>
            <person name="Lu F.H."/>
            <person name="Bevan M.W."/>
            <person name="Leroy P."/>
            <person name="Li P."/>
            <person name="You F.M."/>
            <person name="Sun Q."/>
            <person name="Liu Z."/>
            <person name="Lyons E."/>
            <person name="Wicker T."/>
            <person name="Salzberg S.L."/>
            <person name="Devos K.M."/>
            <person name="Dvorak J."/>
        </authorList>
    </citation>
    <scope>NUCLEOTIDE SEQUENCE [LARGE SCALE GENOMIC DNA]</scope>
    <source>
        <strain evidence="2">cv. AL8/78</strain>
    </source>
</reference>
<keyword evidence="3" id="KW-1185">Reference proteome</keyword>
<proteinExistence type="predicted"/>
<reference evidence="3" key="1">
    <citation type="journal article" date="2014" name="Science">
        <title>Ancient hybridizations among the ancestral genomes of bread wheat.</title>
        <authorList>
            <consortium name="International Wheat Genome Sequencing Consortium,"/>
            <person name="Marcussen T."/>
            <person name="Sandve S.R."/>
            <person name="Heier L."/>
            <person name="Spannagl M."/>
            <person name="Pfeifer M."/>
            <person name="Jakobsen K.S."/>
            <person name="Wulff B.B."/>
            <person name="Steuernagel B."/>
            <person name="Mayer K.F."/>
            <person name="Olsen O.A."/>
        </authorList>
    </citation>
    <scope>NUCLEOTIDE SEQUENCE [LARGE SCALE GENOMIC DNA]</scope>
    <source>
        <strain evidence="3">cv. AL8/78</strain>
    </source>
</reference>
<dbReference type="AlphaFoldDB" id="A0A453SA74"/>
<name>A0A453SA74_AEGTS</name>
<dbReference type="Proteomes" id="UP000015105">
    <property type="component" value="Chromosome 7D"/>
</dbReference>
<reference evidence="3" key="2">
    <citation type="journal article" date="2017" name="Nat. Plants">
        <title>The Aegilops tauschii genome reveals multiple impacts of transposons.</title>
        <authorList>
            <person name="Zhao G."/>
            <person name="Zou C."/>
            <person name="Li K."/>
            <person name="Wang K."/>
            <person name="Li T."/>
            <person name="Gao L."/>
            <person name="Zhang X."/>
            <person name="Wang H."/>
            <person name="Yang Z."/>
            <person name="Liu X."/>
            <person name="Jiang W."/>
            <person name="Mao L."/>
            <person name="Kong X."/>
            <person name="Jiao Y."/>
            <person name="Jia J."/>
        </authorList>
    </citation>
    <scope>NUCLEOTIDE SEQUENCE [LARGE SCALE GENOMIC DNA]</scope>
    <source>
        <strain evidence="3">cv. AL8/78</strain>
    </source>
</reference>
<accession>A0A453SA74</accession>
<evidence type="ECO:0000313" key="3">
    <source>
        <dbReference type="Proteomes" id="UP000015105"/>
    </source>
</evidence>
<protein>
    <submittedName>
        <fullName evidence="2">Uncharacterized protein</fullName>
    </submittedName>
</protein>
<dbReference type="EnsemblPlants" id="AET7Gv20873400.3">
    <property type="protein sequence ID" value="AET7Gv20873400.3"/>
    <property type="gene ID" value="AET7Gv20873400"/>
</dbReference>
<reference evidence="2" key="5">
    <citation type="journal article" date="2021" name="G3 (Bethesda)">
        <title>Aegilops tauschii genome assembly Aet v5.0 features greater sequence contiguity and improved annotation.</title>
        <authorList>
            <person name="Wang L."/>
            <person name="Zhu T."/>
            <person name="Rodriguez J.C."/>
            <person name="Deal K.R."/>
            <person name="Dubcovsky J."/>
            <person name="McGuire P.E."/>
            <person name="Lux T."/>
            <person name="Spannagl M."/>
            <person name="Mayer K.F.X."/>
            <person name="Baldrich P."/>
            <person name="Meyers B.C."/>
            <person name="Huo N."/>
            <person name="Gu Y.Q."/>
            <person name="Zhou H."/>
            <person name="Devos K.M."/>
            <person name="Bennetzen J.L."/>
            <person name="Unver T."/>
            <person name="Budak H."/>
            <person name="Gulick P.J."/>
            <person name="Galiba G."/>
            <person name="Kalapos B."/>
            <person name="Nelson D.R."/>
            <person name="Li P."/>
            <person name="You F.M."/>
            <person name="Luo M.C."/>
            <person name="Dvorak J."/>
        </authorList>
    </citation>
    <scope>NUCLEOTIDE SEQUENCE [LARGE SCALE GENOMIC DNA]</scope>
    <source>
        <strain evidence="2">cv. AL8/78</strain>
    </source>
</reference>
<organism evidence="2 3">
    <name type="scientific">Aegilops tauschii subsp. strangulata</name>
    <name type="common">Goatgrass</name>
    <dbReference type="NCBI Taxonomy" id="200361"/>
    <lineage>
        <taxon>Eukaryota</taxon>
        <taxon>Viridiplantae</taxon>
        <taxon>Streptophyta</taxon>
        <taxon>Embryophyta</taxon>
        <taxon>Tracheophyta</taxon>
        <taxon>Spermatophyta</taxon>
        <taxon>Magnoliopsida</taxon>
        <taxon>Liliopsida</taxon>
        <taxon>Poales</taxon>
        <taxon>Poaceae</taxon>
        <taxon>BOP clade</taxon>
        <taxon>Pooideae</taxon>
        <taxon>Triticodae</taxon>
        <taxon>Triticeae</taxon>
        <taxon>Triticinae</taxon>
        <taxon>Aegilops</taxon>
    </lineage>
</organism>